<dbReference type="Proteomes" id="UP000322917">
    <property type="component" value="Unassembled WGS sequence"/>
</dbReference>
<gene>
    <name evidence="1" type="ORF">SAMN02745170_01820</name>
</gene>
<dbReference type="AlphaFoldDB" id="A0A1M6GTB2"/>
<dbReference type="RefSeq" id="WP_149734586.1">
    <property type="nucleotide sequence ID" value="NZ_FQZD01000012.1"/>
</dbReference>
<reference evidence="1 2" key="1">
    <citation type="submission" date="2016-11" db="EMBL/GenBank/DDBJ databases">
        <authorList>
            <person name="Varghese N."/>
            <person name="Submissions S."/>
        </authorList>
    </citation>
    <scope>NUCLEOTIDE SEQUENCE [LARGE SCALE GENOMIC DNA]</scope>
    <source>
        <strain evidence="1 2">DSM 15287</strain>
    </source>
</reference>
<evidence type="ECO:0000313" key="1">
    <source>
        <dbReference type="EMBL" id="SHJ13191.1"/>
    </source>
</evidence>
<protein>
    <submittedName>
        <fullName evidence="1">Uncharacterized protein</fullName>
    </submittedName>
</protein>
<organism evidence="1 2">
    <name type="scientific">Propionispora hippei DSM 15287</name>
    <dbReference type="NCBI Taxonomy" id="1123003"/>
    <lineage>
        <taxon>Bacteria</taxon>
        <taxon>Bacillati</taxon>
        <taxon>Bacillota</taxon>
        <taxon>Negativicutes</taxon>
        <taxon>Selenomonadales</taxon>
        <taxon>Sporomusaceae</taxon>
        <taxon>Propionispora</taxon>
    </lineage>
</organism>
<proteinExistence type="predicted"/>
<keyword evidence="2" id="KW-1185">Reference proteome</keyword>
<dbReference type="EMBL" id="FQZD01000012">
    <property type="protein sequence ID" value="SHJ13191.1"/>
    <property type="molecule type" value="Genomic_DNA"/>
</dbReference>
<evidence type="ECO:0000313" key="2">
    <source>
        <dbReference type="Proteomes" id="UP000322917"/>
    </source>
</evidence>
<sequence length="422" mass="48898">MLSHKNPREDDYDSSHDHIVAAKKLEPYYPLFEVFRTRDTKMVTLILAAARTIYETLGTFSYFELDQALGYLHKKNRHQVIDYLRRSRWIEHNGIDYEMSDRVKSFIYFIFTSLDRNDLSISQTIHLSLAEAEMSSMYNYSEDVVEDLYVGKLFSALTNQNDRLDRIIHKRDRQQIWKIVTSNEGKDIVKSIKTIQKKVRDTHSGVFASLQKQQDIHDLCSQLLNKISQLGEICNELIGENTRSIGEYITPDMLDAYLANASIEQLACIAEPYFAAPKQIMQLREETVIAKATTLFNNQPEDYVEMTPPPEPVSFIEEEVVSEIVGNPLDMLYHQIVARMGVKREKDIDDLLFENMDKFGMAVYRTGQTIKLCQDIEATSDSRHHRISFEVKDEMKSIYYGPVEEMNRTIVKCEKGPEKDGK</sequence>
<dbReference type="OrthoDB" id="2679150at2"/>
<name>A0A1M6GTB2_9FIRM</name>
<accession>A0A1M6GTB2</accession>